<dbReference type="EMBL" id="BQNB010011701">
    <property type="protein sequence ID" value="GJS94045.1"/>
    <property type="molecule type" value="Genomic_DNA"/>
</dbReference>
<reference evidence="1" key="2">
    <citation type="submission" date="2022-01" db="EMBL/GenBank/DDBJ databases">
        <authorList>
            <person name="Yamashiro T."/>
            <person name="Shiraishi A."/>
            <person name="Satake H."/>
            <person name="Nakayama K."/>
        </authorList>
    </citation>
    <scope>NUCLEOTIDE SEQUENCE</scope>
</reference>
<protein>
    <submittedName>
        <fullName evidence="1">Uncharacterized protein</fullName>
    </submittedName>
</protein>
<reference evidence="1" key="1">
    <citation type="journal article" date="2022" name="Int. J. Mol. Sci.">
        <title>Draft Genome of Tanacetum Coccineum: Genomic Comparison of Closely Related Tanacetum-Family Plants.</title>
        <authorList>
            <person name="Yamashiro T."/>
            <person name="Shiraishi A."/>
            <person name="Nakayama K."/>
            <person name="Satake H."/>
        </authorList>
    </citation>
    <scope>NUCLEOTIDE SEQUENCE</scope>
</reference>
<keyword evidence="2" id="KW-1185">Reference proteome</keyword>
<dbReference type="Proteomes" id="UP001151760">
    <property type="component" value="Unassembled WGS sequence"/>
</dbReference>
<proteinExistence type="predicted"/>
<organism evidence="1 2">
    <name type="scientific">Tanacetum coccineum</name>
    <dbReference type="NCBI Taxonomy" id="301880"/>
    <lineage>
        <taxon>Eukaryota</taxon>
        <taxon>Viridiplantae</taxon>
        <taxon>Streptophyta</taxon>
        <taxon>Embryophyta</taxon>
        <taxon>Tracheophyta</taxon>
        <taxon>Spermatophyta</taxon>
        <taxon>Magnoliopsida</taxon>
        <taxon>eudicotyledons</taxon>
        <taxon>Gunneridae</taxon>
        <taxon>Pentapetalae</taxon>
        <taxon>asterids</taxon>
        <taxon>campanulids</taxon>
        <taxon>Asterales</taxon>
        <taxon>Asteraceae</taxon>
        <taxon>Asteroideae</taxon>
        <taxon>Anthemideae</taxon>
        <taxon>Anthemidinae</taxon>
        <taxon>Tanacetum</taxon>
    </lineage>
</organism>
<evidence type="ECO:0000313" key="2">
    <source>
        <dbReference type="Proteomes" id="UP001151760"/>
    </source>
</evidence>
<evidence type="ECO:0000313" key="1">
    <source>
        <dbReference type="EMBL" id="GJS94045.1"/>
    </source>
</evidence>
<comment type="caution">
    <text evidence="1">The sequence shown here is derived from an EMBL/GenBank/DDBJ whole genome shotgun (WGS) entry which is preliminary data.</text>
</comment>
<gene>
    <name evidence="1" type="ORF">Tco_0801013</name>
</gene>
<accession>A0ABQ4ZYN2</accession>
<name>A0ABQ4ZYN2_9ASTR</name>
<sequence>MAEVHRRKVFLSLFLAMSPQEMKTSRGEEAELRTLPLVKTFLDVFLKTCGISPTRTSGSKLICTAAAHRYYVDPATIESSINSFGHLQYVTIGDSTILGLAEILSRGSGVSHRGVVEYGRAVAIAA</sequence>